<dbReference type="InterPro" id="IPR019734">
    <property type="entry name" value="TPR_rpt"/>
</dbReference>
<dbReference type="PROSITE" id="PS50005">
    <property type="entry name" value="TPR"/>
    <property type="match status" value="1"/>
</dbReference>
<dbReference type="InterPro" id="IPR037523">
    <property type="entry name" value="VOC_core"/>
</dbReference>
<dbReference type="Gene3D" id="3.10.180.10">
    <property type="entry name" value="2,3-Dihydroxybiphenyl 1,2-Dioxygenase, domain 1"/>
    <property type="match status" value="1"/>
</dbReference>
<dbReference type="KEGG" id="phm:PSMK_31670"/>
<evidence type="ECO:0000313" key="4">
    <source>
        <dbReference type="EMBL" id="BAM05326.1"/>
    </source>
</evidence>
<organism evidence="4 5">
    <name type="scientific">Phycisphaera mikurensis (strain NBRC 102666 / KCTC 22515 / FYK2301M01)</name>
    <dbReference type="NCBI Taxonomy" id="1142394"/>
    <lineage>
        <taxon>Bacteria</taxon>
        <taxon>Pseudomonadati</taxon>
        <taxon>Planctomycetota</taxon>
        <taxon>Phycisphaerae</taxon>
        <taxon>Phycisphaerales</taxon>
        <taxon>Phycisphaeraceae</taxon>
        <taxon>Phycisphaera</taxon>
    </lineage>
</organism>
<evidence type="ECO:0000256" key="1">
    <source>
        <dbReference type="PROSITE-ProRule" id="PRU00339"/>
    </source>
</evidence>
<name>I0IJ88_PHYMF</name>
<dbReference type="InterPro" id="IPR029068">
    <property type="entry name" value="Glyas_Bleomycin-R_OHBP_Dase"/>
</dbReference>
<dbReference type="AlphaFoldDB" id="I0IJ88"/>
<dbReference type="Proteomes" id="UP000007881">
    <property type="component" value="Chromosome"/>
</dbReference>
<evidence type="ECO:0000256" key="2">
    <source>
        <dbReference type="SAM" id="MobiDB-lite"/>
    </source>
</evidence>
<proteinExistence type="predicted"/>
<dbReference type="eggNOG" id="COG0457">
    <property type="taxonomic scope" value="Bacteria"/>
</dbReference>
<evidence type="ECO:0000313" key="5">
    <source>
        <dbReference type="Proteomes" id="UP000007881"/>
    </source>
</evidence>
<dbReference type="Gene3D" id="1.25.40.10">
    <property type="entry name" value="Tetratricopeptide repeat domain"/>
    <property type="match status" value="1"/>
</dbReference>
<dbReference type="HOGENOM" id="CLU_1128251_0_0_0"/>
<evidence type="ECO:0000259" key="3">
    <source>
        <dbReference type="PROSITE" id="PS51819"/>
    </source>
</evidence>
<feature type="repeat" description="TPR" evidence="1">
    <location>
        <begin position="190"/>
        <end position="223"/>
    </location>
</feature>
<dbReference type="STRING" id="1142394.PSMK_31670"/>
<dbReference type="PROSITE" id="PS51819">
    <property type="entry name" value="VOC"/>
    <property type="match status" value="1"/>
</dbReference>
<feature type="domain" description="VOC" evidence="3">
    <location>
        <begin position="195"/>
        <end position="246"/>
    </location>
</feature>
<sequence>MVTAERLPPRSRAHPPAMPPVFPSADDSARLLRLARPGLALADASRLAREVRTGFDEAQLVLLLDAADPATRSVALLVLGFSGSPGRESSVAAGLRDADGGVRGSAEHALWAMWLRGNGGPGHDAFRAGLDASAADRPDEAADRFEEAAAADPSFAEAHHQLALLRADGGRLAEAASAFAAAADSNPLHFAALAGAGHVAVRSGDLEAARRFYRRTLGIHPHAEGVAEAVAGISETLRRRARTHAN</sequence>
<dbReference type="Pfam" id="PF13432">
    <property type="entry name" value="TPR_16"/>
    <property type="match status" value="1"/>
</dbReference>
<reference evidence="4 5" key="1">
    <citation type="submission" date="2012-02" db="EMBL/GenBank/DDBJ databases">
        <title>Complete genome sequence of Phycisphaera mikurensis NBRC 102666.</title>
        <authorList>
            <person name="Ankai A."/>
            <person name="Hosoyama A."/>
            <person name="Terui Y."/>
            <person name="Sekine M."/>
            <person name="Fukai R."/>
            <person name="Kato Y."/>
            <person name="Nakamura S."/>
            <person name="Yamada-Narita S."/>
            <person name="Kawakoshi A."/>
            <person name="Fukunaga Y."/>
            <person name="Yamazaki S."/>
            <person name="Fujita N."/>
        </authorList>
    </citation>
    <scope>NUCLEOTIDE SEQUENCE [LARGE SCALE GENOMIC DNA]</scope>
    <source>
        <strain evidence="5">NBRC 102666 / KCTC 22515 / FYK2301M01</strain>
    </source>
</reference>
<accession>I0IJ88</accession>
<dbReference type="SUPFAM" id="SSF48452">
    <property type="entry name" value="TPR-like"/>
    <property type="match status" value="1"/>
</dbReference>
<keyword evidence="1" id="KW-0802">TPR repeat</keyword>
<feature type="region of interest" description="Disordered" evidence="2">
    <location>
        <begin position="1"/>
        <end position="22"/>
    </location>
</feature>
<dbReference type="InterPro" id="IPR011990">
    <property type="entry name" value="TPR-like_helical_dom_sf"/>
</dbReference>
<keyword evidence="5" id="KW-1185">Reference proteome</keyword>
<gene>
    <name evidence="4" type="ordered locus">PSMK_31670</name>
</gene>
<dbReference type="EMBL" id="AP012338">
    <property type="protein sequence ID" value="BAM05326.1"/>
    <property type="molecule type" value="Genomic_DNA"/>
</dbReference>
<protein>
    <recommendedName>
        <fullName evidence="3">VOC domain-containing protein</fullName>
    </recommendedName>
</protein>